<name>A0A9P4H4U3_9PLEO</name>
<keyword evidence="1" id="KW-1133">Transmembrane helix</keyword>
<dbReference type="PANTHER" id="PTHR37544">
    <property type="entry name" value="SPRAY-RELATED"/>
    <property type="match status" value="1"/>
</dbReference>
<evidence type="ECO:0000256" key="1">
    <source>
        <dbReference type="SAM" id="Phobius"/>
    </source>
</evidence>
<protein>
    <submittedName>
        <fullName evidence="2">Uncharacterized protein</fullName>
    </submittedName>
</protein>
<organism evidence="2 3">
    <name type="scientific">Setomelanomma holmii</name>
    <dbReference type="NCBI Taxonomy" id="210430"/>
    <lineage>
        <taxon>Eukaryota</taxon>
        <taxon>Fungi</taxon>
        <taxon>Dikarya</taxon>
        <taxon>Ascomycota</taxon>
        <taxon>Pezizomycotina</taxon>
        <taxon>Dothideomycetes</taxon>
        <taxon>Pleosporomycetidae</taxon>
        <taxon>Pleosporales</taxon>
        <taxon>Pleosporineae</taxon>
        <taxon>Phaeosphaeriaceae</taxon>
        <taxon>Setomelanomma</taxon>
    </lineage>
</organism>
<dbReference type="OrthoDB" id="3248909at2759"/>
<accession>A0A9P4H4U3</accession>
<dbReference type="PANTHER" id="PTHR37544:SF3">
    <property type="entry name" value="SPRAY"/>
    <property type="match status" value="1"/>
</dbReference>
<reference evidence="2" key="1">
    <citation type="journal article" date="2020" name="Stud. Mycol.">
        <title>101 Dothideomycetes genomes: a test case for predicting lifestyles and emergence of pathogens.</title>
        <authorList>
            <person name="Haridas S."/>
            <person name="Albert R."/>
            <person name="Binder M."/>
            <person name="Bloem J."/>
            <person name="Labutti K."/>
            <person name="Salamov A."/>
            <person name="Andreopoulos B."/>
            <person name="Baker S."/>
            <person name="Barry K."/>
            <person name="Bills G."/>
            <person name="Bluhm B."/>
            <person name="Cannon C."/>
            <person name="Castanera R."/>
            <person name="Culley D."/>
            <person name="Daum C."/>
            <person name="Ezra D."/>
            <person name="Gonzalez J."/>
            <person name="Henrissat B."/>
            <person name="Kuo A."/>
            <person name="Liang C."/>
            <person name="Lipzen A."/>
            <person name="Lutzoni F."/>
            <person name="Magnuson J."/>
            <person name="Mondo S."/>
            <person name="Nolan M."/>
            <person name="Ohm R."/>
            <person name="Pangilinan J."/>
            <person name="Park H.-J."/>
            <person name="Ramirez L."/>
            <person name="Alfaro M."/>
            <person name="Sun H."/>
            <person name="Tritt A."/>
            <person name="Yoshinaga Y."/>
            <person name="Zwiers L.-H."/>
            <person name="Turgeon B."/>
            <person name="Goodwin S."/>
            <person name="Spatafora J."/>
            <person name="Crous P."/>
            <person name="Grigoriev I."/>
        </authorList>
    </citation>
    <scope>NUCLEOTIDE SEQUENCE</scope>
    <source>
        <strain evidence="2">CBS 110217</strain>
    </source>
</reference>
<keyword evidence="1" id="KW-0472">Membrane</keyword>
<dbReference type="EMBL" id="ML978238">
    <property type="protein sequence ID" value="KAF2026691.1"/>
    <property type="molecule type" value="Genomic_DNA"/>
</dbReference>
<keyword evidence="1" id="KW-0812">Transmembrane</keyword>
<evidence type="ECO:0000313" key="2">
    <source>
        <dbReference type="EMBL" id="KAF2026691.1"/>
    </source>
</evidence>
<comment type="caution">
    <text evidence="2">The sequence shown here is derived from an EMBL/GenBank/DDBJ whole genome shotgun (WGS) entry which is preliminary data.</text>
</comment>
<sequence>MDFILYANYYLANKDPTLLLDPEKLPQYSEKTFQTLFKHFVATATTTLGTGRTQRAESGRMSYQNSNNGNDTISERVEALTMNETATWLSLAIIFILVVILITVIVAMHTVCPSTLIQHQIECLADVLVMVPGSDELLSMVHEKGVEGMETSGVKTRLGWFRDRRGLVRWGIKVIGGDVEWVDGPDEEEERNGEAVTKGHGWKNVFARSWDKSRVHSRRRQRE</sequence>
<proteinExistence type="predicted"/>
<gene>
    <name evidence="2" type="ORF">EK21DRAFT_103043</name>
</gene>
<dbReference type="AlphaFoldDB" id="A0A9P4H4U3"/>
<keyword evidence="3" id="KW-1185">Reference proteome</keyword>
<evidence type="ECO:0000313" key="3">
    <source>
        <dbReference type="Proteomes" id="UP000799777"/>
    </source>
</evidence>
<dbReference type="Proteomes" id="UP000799777">
    <property type="component" value="Unassembled WGS sequence"/>
</dbReference>
<feature type="transmembrane region" description="Helical" evidence="1">
    <location>
        <begin position="86"/>
        <end position="108"/>
    </location>
</feature>